<accession>A0A0D9XJA2</accession>
<evidence type="ECO:0000313" key="2">
    <source>
        <dbReference type="Proteomes" id="UP000032180"/>
    </source>
</evidence>
<reference evidence="1" key="3">
    <citation type="submission" date="2015-04" db="UniProtKB">
        <authorList>
            <consortium name="EnsemblPlants"/>
        </authorList>
    </citation>
    <scope>IDENTIFICATION</scope>
</reference>
<reference evidence="1 2" key="1">
    <citation type="submission" date="2012-08" db="EMBL/GenBank/DDBJ databases">
        <title>Oryza genome evolution.</title>
        <authorList>
            <person name="Wing R.A."/>
        </authorList>
    </citation>
    <scope>NUCLEOTIDE SEQUENCE</scope>
</reference>
<dbReference type="AlphaFoldDB" id="A0A0D9XJA2"/>
<keyword evidence="2" id="KW-1185">Reference proteome</keyword>
<name>A0A0D9XJA2_9ORYZ</name>
<dbReference type="Gramene" id="LPERR10G06050.1">
    <property type="protein sequence ID" value="LPERR10G06050.1"/>
    <property type="gene ID" value="LPERR10G06050"/>
</dbReference>
<proteinExistence type="predicted"/>
<protein>
    <submittedName>
        <fullName evidence="1">Uncharacterized protein</fullName>
    </submittedName>
</protein>
<dbReference type="Proteomes" id="UP000032180">
    <property type="component" value="Chromosome 10"/>
</dbReference>
<dbReference type="EnsemblPlants" id="LPERR10G06050.1">
    <property type="protein sequence ID" value="LPERR10G06050.1"/>
    <property type="gene ID" value="LPERR10G06050"/>
</dbReference>
<dbReference type="HOGENOM" id="CLU_2907307_0_0_1"/>
<organism evidence="1 2">
    <name type="scientific">Leersia perrieri</name>
    <dbReference type="NCBI Taxonomy" id="77586"/>
    <lineage>
        <taxon>Eukaryota</taxon>
        <taxon>Viridiplantae</taxon>
        <taxon>Streptophyta</taxon>
        <taxon>Embryophyta</taxon>
        <taxon>Tracheophyta</taxon>
        <taxon>Spermatophyta</taxon>
        <taxon>Magnoliopsida</taxon>
        <taxon>Liliopsida</taxon>
        <taxon>Poales</taxon>
        <taxon>Poaceae</taxon>
        <taxon>BOP clade</taxon>
        <taxon>Oryzoideae</taxon>
        <taxon>Oryzeae</taxon>
        <taxon>Oryzinae</taxon>
        <taxon>Leersia</taxon>
    </lineage>
</organism>
<reference evidence="2" key="2">
    <citation type="submission" date="2013-12" db="EMBL/GenBank/DDBJ databases">
        <authorList>
            <person name="Yu Y."/>
            <person name="Lee S."/>
            <person name="de Baynast K."/>
            <person name="Wissotski M."/>
            <person name="Liu L."/>
            <person name="Talag J."/>
            <person name="Goicoechea J."/>
            <person name="Angelova A."/>
            <person name="Jetty R."/>
            <person name="Kudrna D."/>
            <person name="Golser W."/>
            <person name="Rivera L."/>
            <person name="Zhang J."/>
            <person name="Wing R."/>
        </authorList>
    </citation>
    <scope>NUCLEOTIDE SEQUENCE</scope>
</reference>
<sequence>MREASIDPRTTERVDREEDMATADCAGRRFAVACGVLSRCVKAGKTAAAMLLMPGTDEATAA</sequence>
<evidence type="ECO:0000313" key="1">
    <source>
        <dbReference type="EnsemblPlants" id="LPERR10G06050.1"/>
    </source>
</evidence>